<evidence type="ECO:0000313" key="2">
    <source>
        <dbReference type="Proteomes" id="UP000199256"/>
    </source>
</evidence>
<evidence type="ECO:0000313" key="1">
    <source>
        <dbReference type="EMBL" id="SEK58710.1"/>
    </source>
</evidence>
<proteinExistence type="predicted"/>
<sequence length="220" mass="24130">MTVKRDKVGPAIGQIAPPLCWRLNVAWLCFWESPNRLPPPHAVRFRGLSYIPPHSAPPQKSLLSVKFPPTTPLRERNHKIDAAMTSRVAVSPSSDATPIPSRVPLIVAISGVCRHLGLATLQSYPTARASGLRSRGAPSNVDFPYNVAPQGTNRLKNTQTNSALKPPQDLTRILLEILKGNSSRPCFTAPGALSLYPWRTQTLRLKSTERVVPRCPTVPQ</sequence>
<protein>
    <submittedName>
        <fullName evidence="1">Uncharacterized protein</fullName>
    </submittedName>
</protein>
<dbReference type="STRING" id="1396821.SAMN05444515_10363"/>
<name>A0A1H7IB10_9GAMM</name>
<reference evidence="2" key="1">
    <citation type="submission" date="2016-10" db="EMBL/GenBank/DDBJ databases">
        <authorList>
            <person name="Varghese N."/>
            <person name="Submissions S."/>
        </authorList>
    </citation>
    <scope>NUCLEOTIDE SEQUENCE [LARGE SCALE GENOMIC DNA]</scope>
    <source>
        <strain evidence="2">DSM 241</strain>
    </source>
</reference>
<keyword evidence="2" id="KW-1185">Reference proteome</keyword>
<organism evidence="1 2">
    <name type="scientific">Ectothiorhodospira marina</name>
    <dbReference type="NCBI Taxonomy" id="1396821"/>
    <lineage>
        <taxon>Bacteria</taxon>
        <taxon>Pseudomonadati</taxon>
        <taxon>Pseudomonadota</taxon>
        <taxon>Gammaproteobacteria</taxon>
        <taxon>Chromatiales</taxon>
        <taxon>Ectothiorhodospiraceae</taxon>
        <taxon>Ectothiorhodospira</taxon>
    </lineage>
</organism>
<dbReference type="EMBL" id="FOAA01000003">
    <property type="protein sequence ID" value="SEK58710.1"/>
    <property type="molecule type" value="Genomic_DNA"/>
</dbReference>
<gene>
    <name evidence="1" type="ORF">SAMN05444515_10363</name>
</gene>
<dbReference type="AlphaFoldDB" id="A0A1H7IB10"/>
<dbReference type="Proteomes" id="UP000199256">
    <property type="component" value="Unassembled WGS sequence"/>
</dbReference>
<accession>A0A1H7IB10</accession>